<dbReference type="Proteomes" id="UP001596022">
    <property type="component" value="Unassembled WGS sequence"/>
</dbReference>
<name>A0ABV9GL11_9BACL</name>
<feature type="compositionally biased region" description="Basic and acidic residues" evidence="2">
    <location>
        <begin position="247"/>
        <end position="268"/>
    </location>
</feature>
<sequence>MNAGKQWLTTLALAILLAGLWPVHLNMRPALAAASCSGIVMKADRVEGVLSLPGLETVSTLCKKQQLALNLRFSKVAIYGLTIKKQLQTPNGTFTITITSKDPNRPVELRNMAVAVTQIKFGKVFIPKLGELGMGDVELMAHKQLADTANIPNLKVTVTKGGINPVDDASPADIKDKEKLLRKLIDDAKDHQLDQSYDQGESSHAATKEQATTEQSDRTNRKEETTINKENTGANKDNPAITIPVRDQGDPPKNKTGDGDSDQSNEKRDEMIQSRIRIDQQIDQKAQQLESMINDFQSEMKEKRKKLEEANRPLNKIFAPWKAKKVVTDIKTYLDNTERSMDPYKAFLQKARKTLDQIQTMAEQAHASDQIRALDQTEAKLQALDKKASQFTGLMEDMKKATQNQPDSLLDDLDDFLAHRLKDIL</sequence>
<gene>
    <name evidence="3" type="ORF">ACFO4N_08570</name>
</gene>
<feature type="coiled-coil region" evidence="1">
    <location>
        <begin position="348"/>
        <end position="387"/>
    </location>
</feature>
<dbReference type="EMBL" id="JBHSFW010000003">
    <property type="protein sequence ID" value="MFC4618791.1"/>
    <property type="molecule type" value="Genomic_DNA"/>
</dbReference>
<reference evidence="4" key="1">
    <citation type="journal article" date="2019" name="Int. J. Syst. Evol. Microbiol.">
        <title>The Global Catalogue of Microorganisms (GCM) 10K type strain sequencing project: providing services to taxonomists for standard genome sequencing and annotation.</title>
        <authorList>
            <consortium name="The Broad Institute Genomics Platform"/>
            <consortium name="The Broad Institute Genome Sequencing Center for Infectious Disease"/>
            <person name="Wu L."/>
            <person name="Ma J."/>
        </authorList>
    </citation>
    <scope>NUCLEOTIDE SEQUENCE [LARGE SCALE GENOMIC DNA]</scope>
    <source>
        <strain evidence="4">CGMCC 1.16306</strain>
    </source>
</reference>
<evidence type="ECO:0000256" key="1">
    <source>
        <dbReference type="SAM" id="Coils"/>
    </source>
</evidence>
<dbReference type="RefSeq" id="WP_376845887.1">
    <property type="nucleotide sequence ID" value="NZ_JBHSFW010000003.1"/>
</dbReference>
<evidence type="ECO:0000256" key="2">
    <source>
        <dbReference type="SAM" id="MobiDB-lite"/>
    </source>
</evidence>
<evidence type="ECO:0000313" key="4">
    <source>
        <dbReference type="Proteomes" id="UP001596022"/>
    </source>
</evidence>
<keyword evidence="4" id="KW-1185">Reference proteome</keyword>
<feature type="compositionally biased region" description="Basic and acidic residues" evidence="2">
    <location>
        <begin position="215"/>
        <end position="227"/>
    </location>
</feature>
<accession>A0ABV9GL11</accession>
<feature type="region of interest" description="Disordered" evidence="2">
    <location>
        <begin position="191"/>
        <end position="268"/>
    </location>
</feature>
<protein>
    <submittedName>
        <fullName evidence="3">Uncharacterized protein</fullName>
    </submittedName>
</protein>
<comment type="caution">
    <text evidence="3">The sequence shown here is derived from an EMBL/GenBank/DDBJ whole genome shotgun (WGS) entry which is preliminary data.</text>
</comment>
<evidence type="ECO:0000313" key="3">
    <source>
        <dbReference type="EMBL" id="MFC4618791.1"/>
    </source>
</evidence>
<feature type="compositionally biased region" description="Polar residues" evidence="2">
    <location>
        <begin position="194"/>
        <end position="214"/>
    </location>
</feature>
<proteinExistence type="predicted"/>
<keyword evidence="1" id="KW-0175">Coiled coil</keyword>
<organism evidence="3 4">
    <name type="scientific">Camelliibacillus cellulosilyticus</name>
    <dbReference type="NCBI Taxonomy" id="2174486"/>
    <lineage>
        <taxon>Bacteria</taxon>
        <taxon>Bacillati</taxon>
        <taxon>Bacillota</taxon>
        <taxon>Bacilli</taxon>
        <taxon>Bacillales</taxon>
        <taxon>Sporolactobacillaceae</taxon>
        <taxon>Camelliibacillus</taxon>
    </lineage>
</organism>